<protein>
    <submittedName>
        <fullName evidence="2">Uncharacterized protein</fullName>
    </submittedName>
</protein>
<evidence type="ECO:0000313" key="3">
    <source>
        <dbReference type="Proteomes" id="UP001172101"/>
    </source>
</evidence>
<dbReference type="AlphaFoldDB" id="A0AA40DJK2"/>
<dbReference type="EMBL" id="JAUIRO010000008">
    <property type="protein sequence ID" value="KAK0703102.1"/>
    <property type="molecule type" value="Genomic_DNA"/>
</dbReference>
<organism evidence="2 3">
    <name type="scientific">Lasiosphaeria miniovina</name>
    <dbReference type="NCBI Taxonomy" id="1954250"/>
    <lineage>
        <taxon>Eukaryota</taxon>
        <taxon>Fungi</taxon>
        <taxon>Dikarya</taxon>
        <taxon>Ascomycota</taxon>
        <taxon>Pezizomycotina</taxon>
        <taxon>Sordariomycetes</taxon>
        <taxon>Sordariomycetidae</taxon>
        <taxon>Sordariales</taxon>
        <taxon>Lasiosphaeriaceae</taxon>
        <taxon>Lasiosphaeria</taxon>
    </lineage>
</organism>
<evidence type="ECO:0000313" key="2">
    <source>
        <dbReference type="EMBL" id="KAK0703102.1"/>
    </source>
</evidence>
<sequence>MKTNNQSSPGLLRDKLQRRSTDVSYRTAVIAAAASCRKPEASIIRTETSSPFVTNLWPRRRFSAQSRGTCGRVCFNHTATALEEKKAEYICRLLHGLLLSDPDKDITGWSENDGCE</sequence>
<name>A0AA40DJK2_9PEZI</name>
<dbReference type="RefSeq" id="XP_060289961.1">
    <property type="nucleotide sequence ID" value="XM_060440548.1"/>
</dbReference>
<proteinExistence type="predicted"/>
<keyword evidence="3" id="KW-1185">Reference proteome</keyword>
<evidence type="ECO:0000256" key="1">
    <source>
        <dbReference type="SAM" id="MobiDB-lite"/>
    </source>
</evidence>
<comment type="caution">
    <text evidence="2">The sequence shown here is derived from an EMBL/GenBank/DDBJ whole genome shotgun (WGS) entry which is preliminary data.</text>
</comment>
<dbReference type="GeneID" id="85323818"/>
<accession>A0AA40DJK2</accession>
<gene>
    <name evidence="2" type="ORF">B0T26DRAFT_680844</name>
</gene>
<dbReference type="Proteomes" id="UP001172101">
    <property type="component" value="Unassembled WGS sequence"/>
</dbReference>
<feature type="region of interest" description="Disordered" evidence="1">
    <location>
        <begin position="1"/>
        <end position="20"/>
    </location>
</feature>
<reference evidence="2" key="1">
    <citation type="submission" date="2023-06" db="EMBL/GenBank/DDBJ databases">
        <title>Genome-scale phylogeny and comparative genomics of the fungal order Sordariales.</title>
        <authorList>
            <consortium name="Lawrence Berkeley National Laboratory"/>
            <person name="Hensen N."/>
            <person name="Bonometti L."/>
            <person name="Westerberg I."/>
            <person name="Brannstrom I.O."/>
            <person name="Guillou S."/>
            <person name="Cros-Aarteil S."/>
            <person name="Calhoun S."/>
            <person name="Haridas S."/>
            <person name="Kuo A."/>
            <person name="Mondo S."/>
            <person name="Pangilinan J."/>
            <person name="Riley R."/>
            <person name="LaButti K."/>
            <person name="Andreopoulos B."/>
            <person name="Lipzen A."/>
            <person name="Chen C."/>
            <person name="Yanf M."/>
            <person name="Daum C."/>
            <person name="Ng V."/>
            <person name="Clum A."/>
            <person name="Steindorff A."/>
            <person name="Ohm R."/>
            <person name="Martin F."/>
            <person name="Silar P."/>
            <person name="Natvig D."/>
            <person name="Lalanne C."/>
            <person name="Gautier V."/>
            <person name="Ament-velasquez S.L."/>
            <person name="Kruys A."/>
            <person name="Hutchinson M.I."/>
            <person name="Powell A.J."/>
            <person name="Barry K."/>
            <person name="Miller A.N."/>
            <person name="Grigoriev I.V."/>
            <person name="Debuchy R."/>
            <person name="Gladieux P."/>
            <person name="Thoren M.H."/>
            <person name="Johannesson H."/>
        </authorList>
    </citation>
    <scope>NUCLEOTIDE SEQUENCE</scope>
    <source>
        <strain evidence="2">SMH2392-1A</strain>
    </source>
</reference>